<dbReference type="AlphaFoldDB" id="A0A7J7MSH8"/>
<accession>A0A7J7MSH8</accession>
<gene>
    <name evidence="2" type="ORF">GIB67_037221</name>
</gene>
<reference evidence="2 3" key="1">
    <citation type="journal article" date="2020" name="IScience">
        <title>Genome Sequencing of the Endangered Kingdonia uniflora (Circaeasteraceae, Ranunculales) Reveals Potential Mechanisms of Evolutionary Specialization.</title>
        <authorList>
            <person name="Sun Y."/>
            <person name="Deng T."/>
            <person name="Zhang A."/>
            <person name="Moore M.J."/>
            <person name="Landis J.B."/>
            <person name="Lin N."/>
            <person name="Zhang H."/>
            <person name="Zhang X."/>
            <person name="Huang J."/>
            <person name="Zhang X."/>
            <person name="Sun H."/>
            <person name="Wang H."/>
        </authorList>
    </citation>
    <scope>NUCLEOTIDE SEQUENCE [LARGE SCALE GENOMIC DNA]</scope>
    <source>
        <strain evidence="2">TB1705</strain>
        <tissue evidence="2">Leaf</tissue>
    </source>
</reference>
<comment type="caution">
    <text evidence="2">The sequence shown here is derived from an EMBL/GenBank/DDBJ whole genome shotgun (WGS) entry which is preliminary data.</text>
</comment>
<organism evidence="2 3">
    <name type="scientific">Kingdonia uniflora</name>
    <dbReference type="NCBI Taxonomy" id="39325"/>
    <lineage>
        <taxon>Eukaryota</taxon>
        <taxon>Viridiplantae</taxon>
        <taxon>Streptophyta</taxon>
        <taxon>Embryophyta</taxon>
        <taxon>Tracheophyta</taxon>
        <taxon>Spermatophyta</taxon>
        <taxon>Magnoliopsida</taxon>
        <taxon>Ranunculales</taxon>
        <taxon>Circaeasteraceae</taxon>
        <taxon>Kingdonia</taxon>
    </lineage>
</organism>
<name>A0A7J7MSH8_9MAGN</name>
<protein>
    <recommendedName>
        <fullName evidence="1">KIB1-4 beta-propeller domain-containing protein</fullName>
    </recommendedName>
</protein>
<keyword evidence="3" id="KW-1185">Reference proteome</keyword>
<evidence type="ECO:0000313" key="2">
    <source>
        <dbReference type="EMBL" id="KAF6157648.1"/>
    </source>
</evidence>
<evidence type="ECO:0000313" key="3">
    <source>
        <dbReference type="Proteomes" id="UP000541444"/>
    </source>
</evidence>
<dbReference type="InterPro" id="IPR005174">
    <property type="entry name" value="KIB1-4_b-propeller"/>
</dbReference>
<feature type="domain" description="KIB1-4 beta-propeller" evidence="1">
    <location>
        <begin position="3"/>
        <end position="98"/>
    </location>
</feature>
<evidence type="ECO:0000259" key="1">
    <source>
        <dbReference type="Pfam" id="PF03478"/>
    </source>
</evidence>
<dbReference type="EMBL" id="JACGCM010001272">
    <property type="protein sequence ID" value="KAF6157648.1"/>
    <property type="molecule type" value="Genomic_DNA"/>
</dbReference>
<sequence length="99" mass="11457">MLVNQKISLPRFPGSDLVVYTVVLSADPASTLNYFVCVIYSKYSRNTYVSQLDSHYTDRQRLAFFKTGNGDWTSADFKSHLYDFQDAIYCKHQYYAVDS</sequence>
<dbReference type="Proteomes" id="UP000541444">
    <property type="component" value="Unassembled WGS sequence"/>
</dbReference>
<dbReference type="Pfam" id="PF03478">
    <property type="entry name" value="Beta-prop_KIB1-4"/>
    <property type="match status" value="1"/>
</dbReference>
<proteinExistence type="predicted"/>